<reference evidence="2 3" key="1">
    <citation type="submission" date="2020-08" db="EMBL/GenBank/DDBJ databases">
        <title>A novel species.</title>
        <authorList>
            <person name="Gao J."/>
        </authorList>
    </citation>
    <scope>NUCLEOTIDE SEQUENCE [LARGE SCALE GENOMIC DNA]</scope>
    <source>
        <strain evidence="2 3">CRXT-G-22</strain>
    </source>
</reference>
<dbReference type="RefSeq" id="WP_187746875.1">
    <property type="nucleotide sequence ID" value="NZ_CP060828.1"/>
</dbReference>
<feature type="transmembrane region" description="Helical" evidence="1">
    <location>
        <begin position="34"/>
        <end position="55"/>
    </location>
</feature>
<feature type="transmembrane region" description="Helical" evidence="1">
    <location>
        <begin position="120"/>
        <end position="143"/>
    </location>
</feature>
<dbReference type="AlphaFoldDB" id="A0A7H0IAM5"/>
<keyword evidence="1" id="KW-1133">Transmembrane helix</keyword>
<dbReference type="EMBL" id="CP060828">
    <property type="protein sequence ID" value="QNP69841.1"/>
    <property type="molecule type" value="Genomic_DNA"/>
</dbReference>
<dbReference type="KEGG" id="sroi:IAG44_10545"/>
<accession>A0A7H0IAM5</accession>
<keyword evidence="1" id="KW-0812">Transmembrane</keyword>
<proteinExistence type="predicted"/>
<keyword evidence="1" id="KW-0472">Membrane</keyword>
<gene>
    <name evidence="2" type="ORF">IAG44_10545</name>
</gene>
<evidence type="ECO:0000313" key="3">
    <source>
        <dbReference type="Proteomes" id="UP000516052"/>
    </source>
</evidence>
<name>A0A7H0IAM5_9ACTN</name>
<evidence type="ECO:0000256" key="1">
    <source>
        <dbReference type="SAM" id="Phobius"/>
    </source>
</evidence>
<evidence type="ECO:0000313" key="2">
    <source>
        <dbReference type="EMBL" id="QNP69841.1"/>
    </source>
</evidence>
<feature type="transmembrane region" description="Helical" evidence="1">
    <location>
        <begin position="67"/>
        <end position="88"/>
    </location>
</feature>
<keyword evidence="3" id="KW-1185">Reference proteome</keyword>
<protein>
    <submittedName>
        <fullName evidence="2">Uncharacterized protein</fullName>
    </submittedName>
</protein>
<sequence length="180" mass="19872">MASRASSETPAIPSLPRLGTTWYRRGVPYWLRRAGLTLFFLLFMLAYCAFALGLYEGFRDLLPAALHTPANIIQAVLCAAALVAGWVTQRRSHHEGLRNPPTPDDAWHAKRAHNHRAPGILALGRAVLLIAAPVMPAIAAYLVSRLTAWTLVREYPSEVGARRWLAQHTPTGLNTHSHLT</sequence>
<dbReference type="Proteomes" id="UP000516052">
    <property type="component" value="Chromosome"/>
</dbReference>
<organism evidence="2 3">
    <name type="scientific">Streptomyces roseirectus</name>
    <dbReference type="NCBI Taxonomy" id="2768066"/>
    <lineage>
        <taxon>Bacteria</taxon>
        <taxon>Bacillati</taxon>
        <taxon>Actinomycetota</taxon>
        <taxon>Actinomycetes</taxon>
        <taxon>Kitasatosporales</taxon>
        <taxon>Streptomycetaceae</taxon>
        <taxon>Streptomyces</taxon>
    </lineage>
</organism>